<sequence>MLRRTIAVSTAAIAVAGLGIVNAPAANAYAYWRNGYFYGDTSYRGNVPGSHVKIVGRRDVARQLYYLTVHLYDQNPYDNNKAAFRVRGWDKNTRQWMFYRGYYMLFGGYDSVTLTVPTGAIDTIIVQDGIYGKTYGTNSVAVFRR</sequence>
<dbReference type="EMBL" id="JBHLTC010000040">
    <property type="protein sequence ID" value="MFC0628842.1"/>
    <property type="molecule type" value="Genomic_DNA"/>
</dbReference>
<dbReference type="RefSeq" id="WP_380055841.1">
    <property type="nucleotide sequence ID" value="NZ_JBHLTC010000040.1"/>
</dbReference>
<organism evidence="1 2">
    <name type="scientific">Kribbella deserti</name>
    <dbReference type="NCBI Taxonomy" id="1926257"/>
    <lineage>
        <taxon>Bacteria</taxon>
        <taxon>Bacillati</taxon>
        <taxon>Actinomycetota</taxon>
        <taxon>Actinomycetes</taxon>
        <taxon>Propionibacteriales</taxon>
        <taxon>Kribbellaceae</taxon>
        <taxon>Kribbella</taxon>
    </lineage>
</organism>
<proteinExistence type="predicted"/>
<comment type="caution">
    <text evidence="1">The sequence shown here is derived from an EMBL/GenBank/DDBJ whole genome shotgun (WGS) entry which is preliminary data.</text>
</comment>
<evidence type="ECO:0000313" key="1">
    <source>
        <dbReference type="EMBL" id="MFC0628842.1"/>
    </source>
</evidence>
<reference evidence="1 2" key="1">
    <citation type="submission" date="2024-09" db="EMBL/GenBank/DDBJ databases">
        <authorList>
            <person name="Sun Q."/>
            <person name="Mori K."/>
        </authorList>
    </citation>
    <scope>NUCLEOTIDE SEQUENCE [LARGE SCALE GENOMIC DNA]</scope>
    <source>
        <strain evidence="1 2">CGMCC 1.15906</strain>
    </source>
</reference>
<keyword evidence="2" id="KW-1185">Reference proteome</keyword>
<dbReference type="Proteomes" id="UP001589890">
    <property type="component" value="Unassembled WGS sequence"/>
</dbReference>
<evidence type="ECO:0008006" key="3">
    <source>
        <dbReference type="Google" id="ProtNLM"/>
    </source>
</evidence>
<accession>A0ABV6QW21</accession>
<evidence type="ECO:0000313" key="2">
    <source>
        <dbReference type="Proteomes" id="UP001589890"/>
    </source>
</evidence>
<protein>
    <recommendedName>
        <fullName evidence="3">Beta/gamma crystallin 'Greek key' domain-containing protein</fullName>
    </recommendedName>
</protein>
<name>A0ABV6QW21_9ACTN</name>
<gene>
    <name evidence="1" type="ORF">ACFFGN_32555</name>
</gene>